<sequence length="234" mass="26121">MSEVLINKKFVPRHQKTFALCHWLNAFAFFMLFLTALPLYADTFRFMYDIFGDKTLMYAHRVFGVIFIATPIIGFFIAREGYMTMIKEVFRFGKKDMEFMQKFPIELMGKDPHMPPQGFYNGGEKMNIALQLALALVIALSGVILWMGDSILPATITALAIPVHSIAAAVCFAAALGHIYLAAGVNPDSLHGMKDGTIKASYAAHHHGAWVNELIAQGVVTREEIAQAEKEDHH</sequence>
<dbReference type="EMBL" id="BAAACR010000002">
    <property type="protein sequence ID" value="GAA0202650.1"/>
    <property type="molecule type" value="Genomic_DNA"/>
</dbReference>
<dbReference type="InterPro" id="IPR011577">
    <property type="entry name" value="Cyt_b561_bac/Ni-Hgenase"/>
</dbReference>
<feature type="transmembrane region" description="Helical" evidence="6">
    <location>
        <begin position="20"/>
        <end position="41"/>
    </location>
</feature>
<dbReference type="SUPFAM" id="SSF81342">
    <property type="entry name" value="Transmembrane di-heme cytochromes"/>
    <property type="match status" value="1"/>
</dbReference>
<evidence type="ECO:0000256" key="4">
    <source>
        <dbReference type="ARBA" id="ARBA00022989"/>
    </source>
</evidence>
<feature type="transmembrane region" description="Helical" evidence="6">
    <location>
        <begin position="159"/>
        <end position="183"/>
    </location>
</feature>
<dbReference type="InterPro" id="IPR051817">
    <property type="entry name" value="FDH_cytochrome_b556_subunit"/>
</dbReference>
<keyword evidence="9" id="KW-1185">Reference proteome</keyword>
<proteinExistence type="predicted"/>
<dbReference type="PANTHER" id="PTHR30074:SF6">
    <property type="entry name" value="FORMATE DEHYDROGENASE GAMMA SUBUNIT"/>
    <property type="match status" value="1"/>
</dbReference>
<dbReference type="Proteomes" id="UP001500399">
    <property type="component" value="Unassembled WGS sequence"/>
</dbReference>
<evidence type="ECO:0000259" key="7">
    <source>
        <dbReference type="Pfam" id="PF01292"/>
    </source>
</evidence>
<evidence type="ECO:0000256" key="3">
    <source>
        <dbReference type="ARBA" id="ARBA00022692"/>
    </source>
</evidence>
<evidence type="ECO:0000256" key="5">
    <source>
        <dbReference type="ARBA" id="ARBA00023136"/>
    </source>
</evidence>
<feature type="transmembrane region" description="Helical" evidence="6">
    <location>
        <begin position="61"/>
        <end position="78"/>
    </location>
</feature>
<reference evidence="8 9" key="1">
    <citation type="journal article" date="2019" name="Int. J. Syst. Evol. Microbiol.">
        <title>The Global Catalogue of Microorganisms (GCM) 10K type strain sequencing project: providing services to taxonomists for standard genome sequencing and annotation.</title>
        <authorList>
            <consortium name="The Broad Institute Genomics Platform"/>
            <consortium name="The Broad Institute Genome Sequencing Center for Infectious Disease"/>
            <person name="Wu L."/>
            <person name="Ma J."/>
        </authorList>
    </citation>
    <scope>NUCLEOTIDE SEQUENCE [LARGE SCALE GENOMIC DNA]</scope>
    <source>
        <strain evidence="8 9">JCM 8542</strain>
    </source>
</reference>
<evidence type="ECO:0000256" key="1">
    <source>
        <dbReference type="ARBA" id="ARBA00004651"/>
    </source>
</evidence>
<protein>
    <submittedName>
        <fullName evidence="8">Cytochrome b/b6 domain-containing protein</fullName>
    </submittedName>
</protein>
<evidence type="ECO:0000256" key="2">
    <source>
        <dbReference type="ARBA" id="ARBA00022475"/>
    </source>
</evidence>
<evidence type="ECO:0000313" key="8">
    <source>
        <dbReference type="EMBL" id="GAA0202650.1"/>
    </source>
</evidence>
<keyword evidence="4 6" id="KW-1133">Transmembrane helix</keyword>
<gene>
    <name evidence="8" type="ORF">GCM10008919_02480</name>
</gene>
<dbReference type="InterPro" id="IPR016174">
    <property type="entry name" value="Di-haem_cyt_TM"/>
</dbReference>
<name>A0ABN0SVM6_9FIRM</name>
<comment type="subcellular location">
    <subcellularLocation>
        <location evidence="1">Cell membrane</location>
        <topology evidence="1">Multi-pass membrane protein</topology>
    </subcellularLocation>
</comment>
<organism evidence="8 9">
    <name type="scientific">Selenomonas dianae</name>
    <dbReference type="NCBI Taxonomy" id="135079"/>
    <lineage>
        <taxon>Bacteria</taxon>
        <taxon>Bacillati</taxon>
        <taxon>Bacillota</taxon>
        <taxon>Negativicutes</taxon>
        <taxon>Selenomonadales</taxon>
        <taxon>Selenomonadaceae</taxon>
        <taxon>Selenomonas</taxon>
    </lineage>
</organism>
<keyword evidence="5 6" id="KW-0472">Membrane</keyword>
<dbReference type="PANTHER" id="PTHR30074">
    <property type="entry name" value="FORMATE DEHYDROGENASE, NITRATE-INDUCIBLE, CYTOCHROME B556 FDN SUBUNIT"/>
    <property type="match status" value="1"/>
</dbReference>
<accession>A0ABN0SVM6</accession>
<dbReference type="Gene3D" id="1.20.950.20">
    <property type="entry name" value="Transmembrane di-heme cytochromes, Chain C"/>
    <property type="match status" value="1"/>
</dbReference>
<feature type="transmembrane region" description="Helical" evidence="6">
    <location>
        <begin position="128"/>
        <end position="147"/>
    </location>
</feature>
<comment type="caution">
    <text evidence="8">The sequence shown here is derived from an EMBL/GenBank/DDBJ whole genome shotgun (WGS) entry which is preliminary data.</text>
</comment>
<evidence type="ECO:0000313" key="9">
    <source>
        <dbReference type="Proteomes" id="UP001500399"/>
    </source>
</evidence>
<feature type="domain" description="Cytochrome b561 bacterial/Ni-hydrogenase" evidence="7">
    <location>
        <begin position="14"/>
        <end position="183"/>
    </location>
</feature>
<evidence type="ECO:0000256" key="6">
    <source>
        <dbReference type="SAM" id="Phobius"/>
    </source>
</evidence>
<keyword evidence="3 6" id="KW-0812">Transmembrane</keyword>
<dbReference type="Pfam" id="PF01292">
    <property type="entry name" value="Ni_hydr_CYTB"/>
    <property type="match status" value="1"/>
</dbReference>
<keyword evidence="2" id="KW-1003">Cell membrane</keyword>